<reference evidence="8" key="1">
    <citation type="submission" date="2020-03" db="EMBL/GenBank/DDBJ databases">
        <title>Transcriptomic Profiling of the Digestive Tract of the Rat Flea, Xenopsylla cheopis, Following Blood Feeding and Infection with Yersinia pestis.</title>
        <authorList>
            <person name="Bland D.M."/>
            <person name="Martens C.A."/>
            <person name="Virtaneva K."/>
            <person name="Kanakabandi K."/>
            <person name="Long D."/>
            <person name="Rosenke R."/>
            <person name="Saturday G.A."/>
            <person name="Hoyt F.H."/>
            <person name="Bruno D.P."/>
            <person name="Ribeiro J.M.C."/>
            <person name="Hinnebusch J."/>
        </authorList>
    </citation>
    <scope>NUCLEOTIDE SEQUENCE</scope>
</reference>
<evidence type="ECO:0000256" key="6">
    <source>
        <dbReference type="SAM" id="SignalP"/>
    </source>
</evidence>
<dbReference type="PANTHER" id="PTHR23301">
    <property type="entry name" value="CHITIN BINDING PERITROPHIN-A"/>
    <property type="match status" value="1"/>
</dbReference>
<dbReference type="InterPro" id="IPR002557">
    <property type="entry name" value="Chitin-bd_dom"/>
</dbReference>
<evidence type="ECO:0000259" key="7">
    <source>
        <dbReference type="PROSITE" id="PS50940"/>
    </source>
</evidence>
<keyword evidence="4" id="KW-1015">Disulfide bond</keyword>
<dbReference type="SUPFAM" id="SSF57625">
    <property type="entry name" value="Invertebrate chitin-binding proteins"/>
    <property type="match status" value="1"/>
</dbReference>
<evidence type="ECO:0000256" key="5">
    <source>
        <dbReference type="ARBA" id="ARBA00023180"/>
    </source>
</evidence>
<dbReference type="Pfam" id="PF01607">
    <property type="entry name" value="CBM_14"/>
    <property type="match status" value="1"/>
</dbReference>
<proteinExistence type="predicted"/>
<evidence type="ECO:0000313" key="8">
    <source>
        <dbReference type="EMBL" id="NOV50819.1"/>
    </source>
</evidence>
<dbReference type="GO" id="GO:0008061">
    <property type="term" value="F:chitin binding"/>
    <property type="evidence" value="ECO:0007669"/>
    <property type="project" value="UniProtKB-KW"/>
</dbReference>
<dbReference type="InterPro" id="IPR051940">
    <property type="entry name" value="Chitin_bind-dev_reg"/>
</dbReference>
<keyword evidence="3" id="KW-0677">Repeat</keyword>
<feature type="domain" description="Chitin-binding type-2" evidence="7">
    <location>
        <begin position="21"/>
        <end position="78"/>
    </location>
</feature>
<dbReference type="AlphaFoldDB" id="A0A6M2DWT2"/>
<evidence type="ECO:0000256" key="2">
    <source>
        <dbReference type="ARBA" id="ARBA00022729"/>
    </source>
</evidence>
<dbReference type="Gene3D" id="2.170.140.10">
    <property type="entry name" value="Chitin binding domain"/>
    <property type="match status" value="1"/>
</dbReference>
<keyword evidence="5" id="KW-0325">Glycoprotein</keyword>
<keyword evidence="1" id="KW-0147">Chitin-binding</keyword>
<dbReference type="InterPro" id="IPR036508">
    <property type="entry name" value="Chitin-bd_dom_sf"/>
</dbReference>
<name>A0A6M2DWT2_XENCH</name>
<sequence length="97" mass="10404">MYGKLALLALMLVAVSSLTTADQCAGQKDGTMLPDPENCHRFYICDGEQAWLLVCPGVLVWNIEGNTCDYPQNVDCGNRPLPGAPGATEGSNFLDLN</sequence>
<keyword evidence="2 6" id="KW-0732">Signal</keyword>
<accession>A0A6M2DWT2</accession>
<feature type="chain" id="PRO_5027052848" evidence="6">
    <location>
        <begin position="22"/>
        <end position="97"/>
    </location>
</feature>
<dbReference type="GO" id="GO:0005576">
    <property type="term" value="C:extracellular region"/>
    <property type="evidence" value="ECO:0007669"/>
    <property type="project" value="InterPro"/>
</dbReference>
<dbReference type="SMART" id="SM00494">
    <property type="entry name" value="ChtBD2"/>
    <property type="match status" value="1"/>
</dbReference>
<dbReference type="PROSITE" id="PS50940">
    <property type="entry name" value="CHIT_BIND_II"/>
    <property type="match status" value="1"/>
</dbReference>
<evidence type="ECO:0000256" key="3">
    <source>
        <dbReference type="ARBA" id="ARBA00022737"/>
    </source>
</evidence>
<dbReference type="EMBL" id="GIIL01007093">
    <property type="protein sequence ID" value="NOV50819.1"/>
    <property type="molecule type" value="Transcribed_RNA"/>
</dbReference>
<evidence type="ECO:0000256" key="1">
    <source>
        <dbReference type="ARBA" id="ARBA00022669"/>
    </source>
</evidence>
<dbReference type="PANTHER" id="PTHR23301:SF0">
    <property type="entry name" value="CHITIN-BINDING TYPE-2 DOMAIN-CONTAINING PROTEIN-RELATED"/>
    <property type="match status" value="1"/>
</dbReference>
<organism evidence="8">
    <name type="scientific">Xenopsylla cheopis</name>
    <name type="common">Oriental rat flea</name>
    <name type="synonym">Pulex cheopis</name>
    <dbReference type="NCBI Taxonomy" id="163159"/>
    <lineage>
        <taxon>Eukaryota</taxon>
        <taxon>Metazoa</taxon>
        <taxon>Ecdysozoa</taxon>
        <taxon>Arthropoda</taxon>
        <taxon>Hexapoda</taxon>
        <taxon>Insecta</taxon>
        <taxon>Pterygota</taxon>
        <taxon>Neoptera</taxon>
        <taxon>Endopterygota</taxon>
        <taxon>Siphonaptera</taxon>
        <taxon>Pulicidae</taxon>
        <taxon>Xenopsyllinae</taxon>
        <taxon>Xenopsylla</taxon>
    </lineage>
</organism>
<evidence type="ECO:0000256" key="4">
    <source>
        <dbReference type="ARBA" id="ARBA00023157"/>
    </source>
</evidence>
<protein>
    <submittedName>
        <fullName evidence="8">Putative peritrophin-like protein 3 ctenocephalides felis</fullName>
    </submittedName>
</protein>
<feature type="signal peptide" evidence="6">
    <location>
        <begin position="1"/>
        <end position="21"/>
    </location>
</feature>